<dbReference type="Proteomes" id="UP000198868">
    <property type="component" value="Unassembled WGS sequence"/>
</dbReference>
<organism evidence="2 3">
    <name type="scientific">Leuconostoc inhae</name>
    <dbReference type="NCBI Taxonomy" id="178001"/>
    <lineage>
        <taxon>Bacteria</taxon>
        <taxon>Bacillati</taxon>
        <taxon>Bacillota</taxon>
        <taxon>Bacilli</taxon>
        <taxon>Lactobacillales</taxon>
        <taxon>Lactobacillaceae</taxon>
        <taxon>Leuconostoc</taxon>
    </lineage>
</organism>
<dbReference type="Proteomes" id="UP000199047">
    <property type="component" value="Unassembled WGS sequence"/>
</dbReference>
<evidence type="ECO:0000313" key="1">
    <source>
        <dbReference type="EMBL" id="CUW08899.1"/>
    </source>
</evidence>
<protein>
    <recommendedName>
        <fullName evidence="5">DUF4868 domain-containing protein</fullName>
    </recommendedName>
</protein>
<keyword evidence="4" id="KW-1185">Reference proteome</keyword>
<name>A0AAN2QUN6_9LACO</name>
<dbReference type="GeneID" id="34301594"/>
<sequence>MEEKEITSDTVLTDVKTVATMLKKAGADVRLYLLWKNKKETMFSYAETSKEIKDSFKKRWMNDYNDDKNQEITQFNVGMEKTDHLMFCSSEEFPLMKKHVEKTNTENDPKQFVEDLSTIRPKLNLVRGYCAHIYTDEENLYLFGSTNTFNSLTKSRGFGLIGNVGDKEITKLSDDDLIIGFNPKTTCYIHNSVCVIKNKKGFEDLFGLLEEYKKLAEETIKLFSNYPEFYQGIENFEDDLNRRPILYRSVVNFGKKTGIIESVSQHLDEIKMIKENDAFKAKYKDLKINDKGIVYTRSSLPLFLSLLNEEPVKSIITGNEFFAEH</sequence>
<proteinExistence type="predicted"/>
<evidence type="ECO:0008006" key="5">
    <source>
        <dbReference type="Google" id="ProtNLM"/>
    </source>
</evidence>
<dbReference type="EMBL" id="FBTB01000010">
    <property type="protein sequence ID" value="CUW08899.1"/>
    <property type="molecule type" value="Genomic_DNA"/>
</dbReference>
<gene>
    <name evidence="1" type="ORF">KSL4_1476</name>
    <name evidence="2" type="ORF">PL111_1532</name>
</gene>
<evidence type="ECO:0000313" key="4">
    <source>
        <dbReference type="Proteomes" id="UP000199047"/>
    </source>
</evidence>
<dbReference type="AlphaFoldDB" id="A0AAN2QUN6"/>
<dbReference type="EMBL" id="FBTU01000016">
    <property type="protein sequence ID" value="CUW09966.1"/>
    <property type="molecule type" value="Genomic_DNA"/>
</dbReference>
<comment type="caution">
    <text evidence="2">The sequence shown here is derived from an EMBL/GenBank/DDBJ whole genome shotgun (WGS) entry which is preliminary data.</text>
</comment>
<evidence type="ECO:0000313" key="3">
    <source>
        <dbReference type="Proteomes" id="UP000198868"/>
    </source>
</evidence>
<dbReference type="RefSeq" id="WP_013231489.1">
    <property type="nucleotide sequence ID" value="NZ_FBTB01000010.1"/>
</dbReference>
<evidence type="ECO:0000313" key="2">
    <source>
        <dbReference type="EMBL" id="CUW09966.1"/>
    </source>
</evidence>
<accession>A0AAN2QUN6</accession>
<dbReference type="InterPro" id="IPR032359">
    <property type="entry name" value="KwaB-like"/>
</dbReference>
<reference evidence="3 4" key="1">
    <citation type="submission" date="2015-12" db="EMBL/GenBank/DDBJ databases">
        <authorList>
            <person name="Andreevskaya M."/>
        </authorList>
    </citation>
    <scope>NUCLEOTIDE SEQUENCE [LARGE SCALE GENOMIC DNA]</scope>
    <source>
        <strain evidence="1 4">KSL4-2</strain>
        <strain evidence="2 3">PL111</strain>
    </source>
</reference>
<dbReference type="Pfam" id="PF16162">
    <property type="entry name" value="KwaB"/>
    <property type="match status" value="1"/>
</dbReference>